<dbReference type="Gene3D" id="3.60.21.10">
    <property type="match status" value="1"/>
</dbReference>
<evidence type="ECO:0000259" key="1">
    <source>
        <dbReference type="Pfam" id="PF00149"/>
    </source>
</evidence>
<dbReference type="PANTHER" id="PTHR42850">
    <property type="entry name" value="METALLOPHOSPHOESTERASE"/>
    <property type="match status" value="1"/>
</dbReference>
<dbReference type="GO" id="GO:0008803">
    <property type="term" value="F:bis(5'-nucleosyl)-tetraphosphatase (symmetrical) activity"/>
    <property type="evidence" value="ECO:0007669"/>
    <property type="project" value="UniProtKB-EC"/>
</dbReference>
<dbReference type="RefSeq" id="WP_080023124.1">
    <property type="nucleotide sequence ID" value="NZ_LTAY01000048.1"/>
</dbReference>
<dbReference type="GO" id="GO:0016791">
    <property type="term" value="F:phosphatase activity"/>
    <property type="evidence" value="ECO:0007669"/>
    <property type="project" value="TreeGrafter"/>
</dbReference>
<protein>
    <submittedName>
        <fullName evidence="2">Bis(5'-nucleosyl)-tetraphosphatase, symmetrical</fullName>
        <ecNumber evidence="2">3.6.1.41</ecNumber>
    </submittedName>
</protein>
<feature type="domain" description="Calcineurin-like phosphoesterase" evidence="1">
    <location>
        <begin position="7"/>
        <end position="204"/>
    </location>
</feature>
<dbReference type="CDD" id="cd00144">
    <property type="entry name" value="MPP_PPP_family"/>
    <property type="match status" value="1"/>
</dbReference>
<reference evidence="2 3" key="1">
    <citation type="submission" date="2016-02" db="EMBL/GenBank/DDBJ databases">
        <title>Genome sequence of Clostridium thermobutyricum DSM 4928.</title>
        <authorList>
            <person name="Poehlein A."/>
            <person name="Daniel R."/>
        </authorList>
    </citation>
    <scope>NUCLEOTIDE SEQUENCE [LARGE SCALE GENOMIC DNA]</scope>
    <source>
        <strain evidence="2 3">DSM 4928</strain>
    </source>
</reference>
<accession>A0A1V4SV52</accession>
<comment type="caution">
    <text evidence="2">The sequence shown here is derived from an EMBL/GenBank/DDBJ whole genome shotgun (WGS) entry which is preliminary data.</text>
</comment>
<dbReference type="OrthoDB" id="384253at2"/>
<dbReference type="GO" id="GO:0005737">
    <property type="term" value="C:cytoplasm"/>
    <property type="evidence" value="ECO:0007669"/>
    <property type="project" value="TreeGrafter"/>
</dbReference>
<proteinExistence type="predicted"/>
<organism evidence="2 3">
    <name type="scientific">Clostridium thermobutyricum DSM 4928</name>
    <dbReference type="NCBI Taxonomy" id="1121339"/>
    <lineage>
        <taxon>Bacteria</taxon>
        <taxon>Bacillati</taxon>
        <taxon>Bacillota</taxon>
        <taxon>Clostridia</taxon>
        <taxon>Eubacteriales</taxon>
        <taxon>Clostridiaceae</taxon>
        <taxon>Clostridium</taxon>
    </lineage>
</organism>
<dbReference type="InterPro" id="IPR050126">
    <property type="entry name" value="Ap4A_hydrolase"/>
</dbReference>
<name>A0A1V4SV52_9CLOT</name>
<dbReference type="SUPFAM" id="SSF56300">
    <property type="entry name" value="Metallo-dependent phosphatases"/>
    <property type="match status" value="1"/>
</dbReference>
<gene>
    <name evidence="2" type="primary">apaH_2</name>
    <name evidence="2" type="ORF">CLTHE_19260</name>
</gene>
<dbReference type="EMBL" id="LTAY01000048">
    <property type="protein sequence ID" value="OPX47363.1"/>
    <property type="molecule type" value="Genomic_DNA"/>
</dbReference>
<sequence length="249" mass="28772">MENKKGRIFITSDVHGCLDELIKGLELINFKSNDILYVLGDANDKGPKSLETIDYIRNKKNIIHIKGNHEYAIERSIEGDIRIPNKKQILKEVEERNIIDNGYKESLYRYIKGLPYYIIEGDFLLIHGGIDINIEDTKEEIIKKLEDKAIEEQVLLNREFWINIFDPIYKTKENNFGSKYLNIIIGHTPMQNTFEKNINIGIRENKYGKKVICLDTGVFTSAKNYDGKLSIIEIGKDNILNIVYVNSSI</sequence>
<dbReference type="PANTHER" id="PTHR42850:SF4">
    <property type="entry name" value="ZINC-DEPENDENT ENDOPOLYPHOSPHATASE"/>
    <property type="match status" value="1"/>
</dbReference>
<dbReference type="InterPro" id="IPR004843">
    <property type="entry name" value="Calcineurin-like_PHP"/>
</dbReference>
<dbReference type="EC" id="3.6.1.41" evidence="2"/>
<dbReference type="Proteomes" id="UP000191448">
    <property type="component" value="Unassembled WGS sequence"/>
</dbReference>
<dbReference type="Pfam" id="PF00149">
    <property type="entry name" value="Metallophos"/>
    <property type="match status" value="1"/>
</dbReference>
<evidence type="ECO:0000313" key="2">
    <source>
        <dbReference type="EMBL" id="OPX47363.1"/>
    </source>
</evidence>
<evidence type="ECO:0000313" key="3">
    <source>
        <dbReference type="Proteomes" id="UP000191448"/>
    </source>
</evidence>
<keyword evidence="2" id="KW-0378">Hydrolase</keyword>
<dbReference type="InterPro" id="IPR029052">
    <property type="entry name" value="Metallo-depent_PP-like"/>
</dbReference>
<dbReference type="AlphaFoldDB" id="A0A1V4SV52"/>